<dbReference type="InterPro" id="IPR021858">
    <property type="entry name" value="Fun_TF"/>
</dbReference>
<evidence type="ECO:0000256" key="2">
    <source>
        <dbReference type="ARBA" id="ARBA00023242"/>
    </source>
</evidence>
<gene>
    <name evidence="3" type="ORF">B9Z65_5029</name>
</gene>
<evidence type="ECO:0000256" key="1">
    <source>
        <dbReference type="ARBA" id="ARBA00004123"/>
    </source>
</evidence>
<reference evidence="3 4" key="1">
    <citation type="submission" date="2017-05" db="EMBL/GenBank/DDBJ databases">
        <title>Draft genome sequence of Elsinoe australis.</title>
        <authorList>
            <person name="Cheng Q."/>
        </authorList>
    </citation>
    <scope>NUCLEOTIDE SEQUENCE [LARGE SCALE GENOMIC DNA]</scope>
    <source>
        <strain evidence="3 4">NL1</strain>
    </source>
</reference>
<protein>
    <submittedName>
        <fullName evidence="3">Uncharacterized protein</fullName>
    </submittedName>
</protein>
<dbReference type="Pfam" id="PF11951">
    <property type="entry name" value="Fungal_trans_2"/>
    <property type="match status" value="1"/>
</dbReference>
<name>A0A2P7ZCZ9_9PEZI</name>
<dbReference type="PANTHER" id="PTHR37534">
    <property type="entry name" value="TRANSCRIPTIONAL ACTIVATOR PROTEIN UGA3"/>
    <property type="match status" value="1"/>
</dbReference>
<organism evidence="3 4">
    <name type="scientific">Elsinoe australis</name>
    <dbReference type="NCBI Taxonomy" id="40998"/>
    <lineage>
        <taxon>Eukaryota</taxon>
        <taxon>Fungi</taxon>
        <taxon>Dikarya</taxon>
        <taxon>Ascomycota</taxon>
        <taxon>Pezizomycotina</taxon>
        <taxon>Dothideomycetes</taxon>
        <taxon>Dothideomycetidae</taxon>
        <taxon>Myriangiales</taxon>
        <taxon>Elsinoaceae</taxon>
        <taxon>Elsinoe</taxon>
    </lineage>
</organism>
<dbReference type="AlphaFoldDB" id="A0A2P7ZCZ9"/>
<dbReference type="PANTHER" id="PTHR37534:SF46">
    <property type="entry name" value="ZN(II)2CYS6 TRANSCRIPTION FACTOR (EUROFUNG)"/>
    <property type="match status" value="1"/>
</dbReference>
<proteinExistence type="predicted"/>
<dbReference type="STRING" id="40998.A0A2P7ZCZ9"/>
<dbReference type="Proteomes" id="UP000243723">
    <property type="component" value="Unassembled WGS sequence"/>
</dbReference>
<dbReference type="OrthoDB" id="3251668at2759"/>
<sequence length="363" mass="41179">MVWLDSSDNPYKRLVVPLARQHHILGDAISHVSFLHEARQRVITGNTIETSTQSMIKKLAAEIGKMTNLDGFASTYSEAESSNLVSILASILVLSNSSLMESHIFVAQMHRHAARTIVRAFPAQATSQDELFKFLKEQLAIYDILASTTTFTPKDVRDAITFDEDGSHAVFGQYLNLIHRITVQAVERDTNGTQAKLILYAALVDELELARASTLLVFQSWSRSFSKPECSNFIRLVDAHHHAGILYANSRLKMGIEKDVKRYHVSRLYQILELLEGVEAHLQNLPWVLFIAGICSYDQSRWDTVMRICSKLCDHIGFGHFTQLQRFLVELADKQDNRLVEELDWMPLAKEWEKNGVPLVLIT</sequence>
<keyword evidence="2" id="KW-0539">Nucleus</keyword>
<dbReference type="GO" id="GO:0005634">
    <property type="term" value="C:nucleus"/>
    <property type="evidence" value="ECO:0007669"/>
    <property type="project" value="UniProtKB-SubCell"/>
</dbReference>
<evidence type="ECO:0000313" key="4">
    <source>
        <dbReference type="Proteomes" id="UP000243723"/>
    </source>
</evidence>
<evidence type="ECO:0000313" key="3">
    <source>
        <dbReference type="EMBL" id="PSK46061.1"/>
    </source>
</evidence>
<comment type="caution">
    <text evidence="3">The sequence shown here is derived from an EMBL/GenBank/DDBJ whole genome shotgun (WGS) entry which is preliminary data.</text>
</comment>
<comment type="subcellular location">
    <subcellularLocation>
        <location evidence="1">Nucleus</location>
    </subcellularLocation>
</comment>
<dbReference type="EMBL" id="NHZQ01000236">
    <property type="protein sequence ID" value="PSK46061.1"/>
    <property type="molecule type" value="Genomic_DNA"/>
</dbReference>
<keyword evidence="4" id="KW-1185">Reference proteome</keyword>
<accession>A0A2P7ZCZ9</accession>